<name>G9A0V9_SINF1</name>
<dbReference type="AlphaFoldDB" id="G9A0V9"/>
<gene>
    <name evidence="1" type="ordered locus">SFHH103_00360</name>
</gene>
<sequence>MVAMRESADMAHPVPESSDPLIFILSSAHSGNVSKRRVSL</sequence>
<accession>G9A0V9</accession>
<dbReference type="EMBL" id="HE616890">
    <property type="protein sequence ID" value="CCE94860.1"/>
    <property type="molecule type" value="Genomic_DNA"/>
</dbReference>
<reference evidence="1 2" key="1">
    <citation type="journal article" date="2012" name="J. Bacteriol.">
        <title>Genome sequence of the soybean symbiont Sinorhizobium fredii HH103.</title>
        <authorList>
            <person name="Weidner S."/>
            <person name="Becker A."/>
            <person name="Bonilla I."/>
            <person name="Jaenicke S."/>
            <person name="Lloret J."/>
            <person name="Margaret I."/>
            <person name="Puhler A."/>
            <person name="Ruiz-Sainz J.E."/>
            <person name="Schneiker-Bekel S."/>
            <person name="Szczepanowski R."/>
            <person name="Vinardell J.M."/>
            <person name="Zehner S."/>
            <person name="Gottfert M."/>
        </authorList>
    </citation>
    <scope>NUCLEOTIDE SEQUENCE [LARGE SCALE GENOMIC DNA]</scope>
    <source>
        <strain evidence="1 2">HH103</strain>
    </source>
</reference>
<dbReference type="Proteomes" id="UP000007735">
    <property type="component" value="Chromosome"/>
</dbReference>
<proteinExistence type="predicted"/>
<dbReference type="HOGENOM" id="CLU_3295460_0_0_5"/>
<dbReference type="KEGG" id="sfh:SFHH103_00360"/>
<evidence type="ECO:0000313" key="2">
    <source>
        <dbReference type="Proteomes" id="UP000007735"/>
    </source>
</evidence>
<evidence type="ECO:0000313" key="1">
    <source>
        <dbReference type="EMBL" id="CCE94860.1"/>
    </source>
</evidence>
<protein>
    <submittedName>
        <fullName evidence="1">Uncharacterized protein</fullName>
    </submittedName>
</protein>
<organism evidence="1 2">
    <name type="scientific">Sinorhizobium fredii (strain HH103)</name>
    <dbReference type="NCBI Taxonomy" id="1117943"/>
    <lineage>
        <taxon>Bacteria</taxon>
        <taxon>Pseudomonadati</taxon>
        <taxon>Pseudomonadota</taxon>
        <taxon>Alphaproteobacteria</taxon>
        <taxon>Hyphomicrobiales</taxon>
        <taxon>Rhizobiaceae</taxon>
        <taxon>Sinorhizobium/Ensifer group</taxon>
        <taxon>Sinorhizobium</taxon>
    </lineage>
</organism>
<dbReference type="PATRIC" id="fig|380.5.peg.386"/>